<protein>
    <submittedName>
        <fullName evidence="3">Uncharacterized protein</fullName>
    </submittedName>
</protein>
<proteinExistence type="predicted"/>
<evidence type="ECO:0000313" key="3">
    <source>
        <dbReference type="EMBL" id="CAL4212074.1"/>
    </source>
</evidence>
<feature type="region of interest" description="Disordered" evidence="2">
    <location>
        <begin position="482"/>
        <end position="502"/>
    </location>
</feature>
<feature type="non-terminal residue" evidence="3">
    <location>
        <position position="1"/>
    </location>
</feature>
<dbReference type="Proteomes" id="UP001497623">
    <property type="component" value="Unassembled WGS sequence"/>
</dbReference>
<dbReference type="EMBL" id="CAXKWB010087448">
    <property type="protein sequence ID" value="CAL4212074.1"/>
    <property type="molecule type" value="Genomic_DNA"/>
</dbReference>
<evidence type="ECO:0000256" key="2">
    <source>
        <dbReference type="SAM" id="MobiDB-lite"/>
    </source>
</evidence>
<sequence>VKNSDVGTQKEVQIIQEQLIGREQEVSRLNSLKEDQQDKIHQLNCRIDRLTQQEDEYRQRAESFQKKLQSLETCLRQREERLEEEATKLANHVEEVTHMRQETFRLNTENNKLESLHQTEQQRSQWYEGQVQGLRESRENAEAKVQELVTQLQMSRPLQRMPPTGCDLSDDDDDENYRKEIKKLKADKQVLESKSSDLQNKVMQLEIHIEDLSSRLGLEKNHKEDLERELRKTKETLNTLRRGLNETTHEHSQLQDALDRCKELEAEAKFKEAAIATLKSKLEEINDQKLEMKQEIMLFKEERLSFDLLKHEKEMVEKMHKNTEEQLQELRKRLSRDFIPKSNLEHIHKDFESKYQLELSTRLSELNHLIEEQNKQHETRRKIKESRELDLKNEMSRMSDEIIRLRARLSVYDEQDDTWQTRYERLMDLYHKEQHGAGANKYQRITKKSSTENQLGFNLQEIEAHLKTPLATSTLLGQLSPPSSLQIPVKGPSNTSDNDTYHYTHQDALDRTLNKYLKDEKMFIPKYSTTETSHPEENISSYLSKFENLQHATSLYDSLRQNGPVSLDKSCEDYMNVLKKKYGF</sequence>
<comment type="caution">
    <text evidence="3">The sequence shown here is derived from an EMBL/GenBank/DDBJ whole genome shotgun (WGS) entry which is preliminary data.</text>
</comment>
<accession>A0AAV2SNI7</accession>
<organism evidence="3 4">
    <name type="scientific">Meganyctiphanes norvegica</name>
    <name type="common">Northern krill</name>
    <name type="synonym">Thysanopoda norvegica</name>
    <dbReference type="NCBI Taxonomy" id="48144"/>
    <lineage>
        <taxon>Eukaryota</taxon>
        <taxon>Metazoa</taxon>
        <taxon>Ecdysozoa</taxon>
        <taxon>Arthropoda</taxon>
        <taxon>Crustacea</taxon>
        <taxon>Multicrustacea</taxon>
        <taxon>Malacostraca</taxon>
        <taxon>Eumalacostraca</taxon>
        <taxon>Eucarida</taxon>
        <taxon>Euphausiacea</taxon>
        <taxon>Euphausiidae</taxon>
        <taxon>Meganyctiphanes</taxon>
    </lineage>
</organism>
<dbReference type="AlphaFoldDB" id="A0AAV2SNI7"/>
<feature type="coiled-coil region" evidence="1">
    <location>
        <begin position="26"/>
        <end position="102"/>
    </location>
</feature>
<name>A0AAV2SNI7_MEGNR</name>
<keyword evidence="4" id="KW-1185">Reference proteome</keyword>
<evidence type="ECO:0000256" key="1">
    <source>
        <dbReference type="SAM" id="Coils"/>
    </source>
</evidence>
<keyword evidence="1" id="KW-0175">Coiled coil</keyword>
<gene>
    <name evidence="3" type="ORF">MNOR_LOCUS38441</name>
</gene>
<reference evidence="3 4" key="1">
    <citation type="submission" date="2024-05" db="EMBL/GenBank/DDBJ databases">
        <authorList>
            <person name="Wallberg A."/>
        </authorList>
    </citation>
    <scope>NUCLEOTIDE SEQUENCE [LARGE SCALE GENOMIC DNA]</scope>
</reference>
<evidence type="ECO:0000313" key="4">
    <source>
        <dbReference type="Proteomes" id="UP001497623"/>
    </source>
</evidence>
<feature type="coiled-coil region" evidence="1">
    <location>
        <begin position="131"/>
        <end position="333"/>
    </location>
</feature>